<evidence type="ECO:0000256" key="1">
    <source>
        <dbReference type="SAM" id="Phobius"/>
    </source>
</evidence>
<sequence length="391" mass="41697">MDILNLSTGGGNSPKKSNKFRAFVGVGVIAAAVVLSSTLAANININSGPVEFGQGVAQTVACSGEESIIVTPSSTFSNEGADISTTFTEAENNWIYVASSAGIGVGMVVDDGEGWIPQDTVVIGFEGERGVLLSSSLSGDTSELASGRVVIFSESRGTPATLTPSESATYGSSDYGSFEIDSSGLSIGMLVTGSGIEPETVVTYVEPGYIETSKENTYSGGALTFANSRSGIQGSFNLSDITVSNIPDTCNGKVFTIKIYDNTSSEPLVITDWGSNDNAFQVYWGNGLFTSGEGYLADSYAMLHFENEKWFTDDRNYGGCLMSGTCIETAHSYDSTIGPNTFRVILPLSIDATRVYKITVESQDDSNSFEFNNNGEITNWSFNEFFWRRID</sequence>
<name>A0A6J6BQS9_9ZZZZ</name>
<organism evidence="2">
    <name type="scientific">freshwater metagenome</name>
    <dbReference type="NCBI Taxonomy" id="449393"/>
    <lineage>
        <taxon>unclassified sequences</taxon>
        <taxon>metagenomes</taxon>
        <taxon>ecological metagenomes</taxon>
    </lineage>
</organism>
<feature type="transmembrane region" description="Helical" evidence="1">
    <location>
        <begin position="20"/>
        <end position="41"/>
    </location>
</feature>
<dbReference type="EMBL" id="CAEZSK010000082">
    <property type="protein sequence ID" value="CAB4541520.1"/>
    <property type="molecule type" value="Genomic_DNA"/>
</dbReference>
<keyword evidence="1" id="KW-0472">Membrane</keyword>
<dbReference type="AlphaFoldDB" id="A0A6J6BQS9"/>
<reference evidence="2" key="1">
    <citation type="submission" date="2020-05" db="EMBL/GenBank/DDBJ databases">
        <authorList>
            <person name="Chiriac C."/>
            <person name="Salcher M."/>
            <person name="Ghai R."/>
            <person name="Kavagutti S V."/>
        </authorList>
    </citation>
    <scope>NUCLEOTIDE SEQUENCE</scope>
</reference>
<proteinExistence type="predicted"/>
<keyword evidence="1" id="KW-1133">Transmembrane helix</keyword>
<keyword evidence="1" id="KW-0812">Transmembrane</keyword>
<protein>
    <submittedName>
        <fullName evidence="2">Unannotated protein</fullName>
    </submittedName>
</protein>
<accession>A0A6J6BQS9</accession>
<gene>
    <name evidence="2" type="ORF">UFOPK1419_00639</name>
</gene>
<evidence type="ECO:0000313" key="2">
    <source>
        <dbReference type="EMBL" id="CAB4541520.1"/>
    </source>
</evidence>